<evidence type="ECO:0000259" key="3">
    <source>
        <dbReference type="Pfam" id="PF13505"/>
    </source>
</evidence>
<evidence type="ECO:0000313" key="4">
    <source>
        <dbReference type="EMBL" id="EZP83714.1"/>
    </source>
</evidence>
<protein>
    <submittedName>
        <fullName evidence="4">Opacity protein and surface antigen-like protein</fullName>
    </submittedName>
</protein>
<feature type="chain" id="PRO_5001552302" evidence="2">
    <location>
        <begin position="23"/>
        <end position="182"/>
    </location>
</feature>
<name>A0A031K3C6_9SPHN</name>
<comment type="caution">
    <text evidence="4">The sequence shown here is derived from an EMBL/GenBank/DDBJ whole genome shotgun (WGS) entry which is preliminary data.</text>
</comment>
<dbReference type="EMBL" id="JFYZ01000002">
    <property type="protein sequence ID" value="EZP83714.1"/>
    <property type="molecule type" value="Genomic_DNA"/>
</dbReference>
<reference evidence="4 5" key="1">
    <citation type="submission" date="2014-03" db="EMBL/GenBank/DDBJ databases">
        <title>Whole genome sequence of Novosphingobium resinovorum KF1.</title>
        <authorList>
            <person name="Gan H.M."/>
            <person name="Gan H.Y."/>
            <person name="Chew T.H."/>
            <person name="Savka M.A."/>
        </authorList>
    </citation>
    <scope>NUCLEOTIDE SEQUENCE [LARGE SCALE GENOMIC DNA]</scope>
    <source>
        <strain evidence="4 5">KF1</strain>
    </source>
</reference>
<dbReference type="Gene3D" id="2.40.160.20">
    <property type="match status" value="1"/>
</dbReference>
<accession>A0A031K3C6</accession>
<gene>
    <name evidence="4" type="ORF">BV97_00902</name>
</gene>
<dbReference type="Pfam" id="PF13505">
    <property type="entry name" value="OMP_b-brl"/>
    <property type="match status" value="1"/>
</dbReference>
<dbReference type="InterPro" id="IPR027385">
    <property type="entry name" value="Beta-barrel_OMP"/>
</dbReference>
<feature type="signal peptide" evidence="2">
    <location>
        <begin position="1"/>
        <end position="22"/>
    </location>
</feature>
<proteinExistence type="predicted"/>
<dbReference type="PATRIC" id="fig|158500.4.peg.924"/>
<dbReference type="InterPro" id="IPR011250">
    <property type="entry name" value="OMP/PagP_B-barrel"/>
</dbReference>
<dbReference type="RefSeq" id="WP_036523667.1">
    <property type="nucleotide sequence ID" value="NZ_BSFC01000044.1"/>
</dbReference>
<sequence>MKKFVPVAVAAALFAVPAAAQAQAFVQVETGLDSISVGGESDEGVAYGISAGYDIPLSNGLFVGIQGTAADSTTKECASAGAERLCIKTGRDLAAVVRLGTQVGERSKIYVLGGYTNARLRVTYTDGVDSYGEGANGDGFRLGAGAQYDLSDRLFVKAEYRYSNYESDFSRHNALVALGAKF</sequence>
<dbReference type="Proteomes" id="UP000024329">
    <property type="component" value="Unassembled WGS sequence"/>
</dbReference>
<dbReference type="SUPFAM" id="SSF56925">
    <property type="entry name" value="OMPA-like"/>
    <property type="match status" value="1"/>
</dbReference>
<organism evidence="4 5">
    <name type="scientific">Novosphingobium resinovorum</name>
    <dbReference type="NCBI Taxonomy" id="158500"/>
    <lineage>
        <taxon>Bacteria</taxon>
        <taxon>Pseudomonadati</taxon>
        <taxon>Pseudomonadota</taxon>
        <taxon>Alphaproteobacteria</taxon>
        <taxon>Sphingomonadales</taxon>
        <taxon>Sphingomonadaceae</taxon>
        <taxon>Novosphingobium</taxon>
    </lineage>
</organism>
<dbReference type="AlphaFoldDB" id="A0A031K3C6"/>
<feature type="domain" description="Outer membrane protein beta-barrel" evidence="3">
    <location>
        <begin position="9"/>
        <end position="182"/>
    </location>
</feature>
<evidence type="ECO:0000256" key="2">
    <source>
        <dbReference type="SAM" id="SignalP"/>
    </source>
</evidence>
<evidence type="ECO:0000313" key="5">
    <source>
        <dbReference type="Proteomes" id="UP000024329"/>
    </source>
</evidence>
<dbReference type="eggNOG" id="COG3637">
    <property type="taxonomic scope" value="Bacteria"/>
</dbReference>
<evidence type="ECO:0000256" key="1">
    <source>
        <dbReference type="ARBA" id="ARBA00022729"/>
    </source>
</evidence>
<keyword evidence="1 2" id="KW-0732">Signal</keyword>